<dbReference type="Pfam" id="PF25601">
    <property type="entry name" value="AAA_lid_14"/>
    <property type="match status" value="1"/>
</dbReference>
<evidence type="ECO:0000313" key="7">
    <source>
        <dbReference type="EMBL" id="TWT38201.1"/>
    </source>
</evidence>
<dbReference type="Gene3D" id="3.30.450.40">
    <property type="match status" value="1"/>
</dbReference>
<dbReference type="GO" id="GO:0016829">
    <property type="term" value="F:lyase activity"/>
    <property type="evidence" value="ECO:0007669"/>
    <property type="project" value="UniProtKB-KW"/>
</dbReference>
<dbReference type="PROSITE" id="PS50045">
    <property type="entry name" value="SIGMA54_INTERACT_4"/>
    <property type="match status" value="1"/>
</dbReference>
<accession>A0A5C5VJE4</accession>
<organism evidence="7 8">
    <name type="scientific">Posidoniimonas corsicana</name>
    <dbReference type="NCBI Taxonomy" id="1938618"/>
    <lineage>
        <taxon>Bacteria</taxon>
        <taxon>Pseudomonadati</taxon>
        <taxon>Planctomycetota</taxon>
        <taxon>Planctomycetia</taxon>
        <taxon>Pirellulales</taxon>
        <taxon>Lacipirellulaceae</taxon>
        <taxon>Posidoniimonas</taxon>
    </lineage>
</organism>
<dbReference type="Gene3D" id="3.40.50.300">
    <property type="entry name" value="P-loop containing nucleotide triphosphate hydrolases"/>
    <property type="match status" value="1"/>
</dbReference>
<dbReference type="Gene3D" id="1.10.8.60">
    <property type="match status" value="1"/>
</dbReference>
<dbReference type="SUPFAM" id="SSF55781">
    <property type="entry name" value="GAF domain-like"/>
    <property type="match status" value="1"/>
</dbReference>
<dbReference type="InterPro" id="IPR003018">
    <property type="entry name" value="GAF"/>
</dbReference>
<dbReference type="InterPro" id="IPR058031">
    <property type="entry name" value="AAA_lid_NorR"/>
</dbReference>
<dbReference type="Proteomes" id="UP000316714">
    <property type="component" value="Unassembled WGS sequence"/>
</dbReference>
<dbReference type="GO" id="GO:0003677">
    <property type="term" value="F:DNA binding"/>
    <property type="evidence" value="ECO:0007669"/>
    <property type="project" value="UniProtKB-KW"/>
</dbReference>
<proteinExistence type="predicted"/>
<dbReference type="InterPro" id="IPR025662">
    <property type="entry name" value="Sigma_54_int_dom_ATP-bd_1"/>
</dbReference>
<dbReference type="PANTHER" id="PTHR32071:SF57">
    <property type="entry name" value="C4-DICARBOXYLATE TRANSPORT TRANSCRIPTIONAL REGULATORY PROTEIN DCTD"/>
    <property type="match status" value="1"/>
</dbReference>
<gene>
    <name evidence="7" type="primary">fhlA</name>
    <name evidence="7" type="ORF">KOR34_31700</name>
</gene>
<sequence length="537" mass="59516">MDAMPAHTPVFEDPKRLLLDLAQQRDLPSLLDLLVTRIGDSDTVALVRVWLLRPGDICDACLFREECPDRSRCLHLAASSGRSVVDPDRDLSRLDGRFRRFPVGVRKVGRIAMTGDPIEAPDLADMPDWIADPEWVRSEGVIGFAGQPLSHHGMVLGVLGVFSRVRISDECLDWMRMIADHAAASIAHSHAWDELQLLRRRLEEENEYLQQEVTVEQGFGEMLGTSPALRNVGRQIELVAKTDSTVLILGESGAGKELVARELHRHSARAGRPLIKVNCAAVPRELFESEFFGHAKGAFTGALRDRVGRFELADGGTLFLDEVGEVPIDLQSKLLRVLQEGEIERVGEEQTRRVDVRVIAATNRDLRDESRRGRFREDLFYRLSVFPIELPPLRDRREDIPLLAEHFLAASARRIGVAAPRLTKALARQLAQYDWPGNIRELQHVIERAVILCQGGPLRVSLGEPSGANASPPVAAAPEVLTDQQFREMEKQNLQRALAATRGKVYGPGGAAELLGVRPTTLNSRLAAMGVKKPPAD</sequence>
<dbReference type="InterPro" id="IPR002078">
    <property type="entry name" value="Sigma_54_int"/>
</dbReference>
<name>A0A5C5VJE4_9BACT</name>
<dbReference type="InterPro" id="IPR029016">
    <property type="entry name" value="GAF-like_dom_sf"/>
</dbReference>
<dbReference type="InterPro" id="IPR025943">
    <property type="entry name" value="Sigma_54_int_dom_ATP-bd_2"/>
</dbReference>
<dbReference type="Gene3D" id="1.10.10.60">
    <property type="entry name" value="Homeodomain-like"/>
    <property type="match status" value="1"/>
</dbReference>
<dbReference type="AlphaFoldDB" id="A0A5C5VJE4"/>
<evidence type="ECO:0000256" key="4">
    <source>
        <dbReference type="ARBA" id="ARBA00023125"/>
    </source>
</evidence>
<keyword evidence="3" id="KW-0805">Transcription regulation</keyword>
<dbReference type="FunFam" id="3.40.50.300:FF:000006">
    <property type="entry name" value="DNA-binding transcriptional regulator NtrC"/>
    <property type="match status" value="1"/>
</dbReference>
<dbReference type="SMART" id="SM00382">
    <property type="entry name" value="AAA"/>
    <property type="match status" value="1"/>
</dbReference>
<dbReference type="InterPro" id="IPR025944">
    <property type="entry name" value="Sigma_54_int_dom_CS"/>
</dbReference>
<dbReference type="InterPro" id="IPR003593">
    <property type="entry name" value="AAA+_ATPase"/>
</dbReference>
<comment type="caution">
    <text evidence="7">The sequence shown here is derived from an EMBL/GenBank/DDBJ whole genome shotgun (WGS) entry which is preliminary data.</text>
</comment>
<evidence type="ECO:0000313" key="8">
    <source>
        <dbReference type="Proteomes" id="UP000316714"/>
    </source>
</evidence>
<dbReference type="SMART" id="SM00065">
    <property type="entry name" value="GAF"/>
    <property type="match status" value="1"/>
</dbReference>
<keyword evidence="1" id="KW-0547">Nucleotide-binding</keyword>
<keyword evidence="5" id="KW-0804">Transcription</keyword>
<dbReference type="CDD" id="cd00009">
    <property type="entry name" value="AAA"/>
    <property type="match status" value="1"/>
</dbReference>
<dbReference type="PANTHER" id="PTHR32071">
    <property type="entry name" value="TRANSCRIPTIONAL REGULATORY PROTEIN"/>
    <property type="match status" value="1"/>
</dbReference>
<evidence type="ECO:0000259" key="6">
    <source>
        <dbReference type="PROSITE" id="PS50045"/>
    </source>
</evidence>
<keyword evidence="7" id="KW-0456">Lyase</keyword>
<feature type="domain" description="Sigma-54 factor interaction" evidence="6">
    <location>
        <begin position="222"/>
        <end position="451"/>
    </location>
</feature>
<keyword evidence="8" id="KW-1185">Reference proteome</keyword>
<dbReference type="InterPro" id="IPR027417">
    <property type="entry name" value="P-loop_NTPase"/>
</dbReference>
<dbReference type="GO" id="GO:0005524">
    <property type="term" value="F:ATP binding"/>
    <property type="evidence" value="ECO:0007669"/>
    <property type="project" value="UniProtKB-KW"/>
</dbReference>
<dbReference type="GO" id="GO:0006355">
    <property type="term" value="P:regulation of DNA-templated transcription"/>
    <property type="evidence" value="ECO:0007669"/>
    <property type="project" value="InterPro"/>
</dbReference>
<dbReference type="SUPFAM" id="SSF52540">
    <property type="entry name" value="P-loop containing nucleoside triphosphate hydrolases"/>
    <property type="match status" value="1"/>
</dbReference>
<dbReference type="Pfam" id="PF01590">
    <property type="entry name" value="GAF"/>
    <property type="match status" value="1"/>
</dbReference>
<keyword evidence="4" id="KW-0238">DNA-binding</keyword>
<dbReference type="PROSITE" id="PS00688">
    <property type="entry name" value="SIGMA54_INTERACT_3"/>
    <property type="match status" value="1"/>
</dbReference>
<evidence type="ECO:0000256" key="1">
    <source>
        <dbReference type="ARBA" id="ARBA00022741"/>
    </source>
</evidence>
<keyword evidence="2" id="KW-0067">ATP-binding</keyword>
<dbReference type="EMBL" id="SIHJ01000001">
    <property type="protein sequence ID" value="TWT38201.1"/>
    <property type="molecule type" value="Genomic_DNA"/>
</dbReference>
<evidence type="ECO:0000256" key="3">
    <source>
        <dbReference type="ARBA" id="ARBA00023015"/>
    </source>
</evidence>
<protein>
    <submittedName>
        <fullName evidence="7">Formate hydrogenlyase transcriptional activator</fullName>
    </submittedName>
</protein>
<evidence type="ECO:0000256" key="5">
    <source>
        <dbReference type="ARBA" id="ARBA00023163"/>
    </source>
</evidence>
<evidence type="ECO:0000256" key="2">
    <source>
        <dbReference type="ARBA" id="ARBA00022840"/>
    </source>
</evidence>
<dbReference type="PROSITE" id="PS00676">
    <property type="entry name" value="SIGMA54_INTERACT_2"/>
    <property type="match status" value="1"/>
</dbReference>
<dbReference type="Pfam" id="PF00158">
    <property type="entry name" value="Sigma54_activat"/>
    <property type="match status" value="1"/>
</dbReference>
<dbReference type="PROSITE" id="PS00675">
    <property type="entry name" value="SIGMA54_INTERACT_1"/>
    <property type="match status" value="1"/>
</dbReference>
<reference evidence="7 8" key="1">
    <citation type="submission" date="2019-02" db="EMBL/GenBank/DDBJ databases">
        <title>Deep-cultivation of Planctomycetes and their phenomic and genomic characterization uncovers novel biology.</title>
        <authorList>
            <person name="Wiegand S."/>
            <person name="Jogler M."/>
            <person name="Boedeker C."/>
            <person name="Pinto D."/>
            <person name="Vollmers J."/>
            <person name="Rivas-Marin E."/>
            <person name="Kohn T."/>
            <person name="Peeters S.H."/>
            <person name="Heuer A."/>
            <person name="Rast P."/>
            <person name="Oberbeckmann S."/>
            <person name="Bunk B."/>
            <person name="Jeske O."/>
            <person name="Meyerdierks A."/>
            <person name="Storesund J.E."/>
            <person name="Kallscheuer N."/>
            <person name="Luecker S."/>
            <person name="Lage O.M."/>
            <person name="Pohl T."/>
            <person name="Merkel B.J."/>
            <person name="Hornburger P."/>
            <person name="Mueller R.-W."/>
            <person name="Bruemmer F."/>
            <person name="Labrenz M."/>
            <person name="Spormann A.M."/>
            <person name="Op Den Camp H."/>
            <person name="Overmann J."/>
            <person name="Amann R."/>
            <person name="Jetten M.S.M."/>
            <person name="Mascher T."/>
            <person name="Medema M.H."/>
            <person name="Devos D.P."/>
            <person name="Kaster A.-K."/>
            <person name="Ovreas L."/>
            <person name="Rohde M."/>
            <person name="Galperin M.Y."/>
            <person name="Jogler C."/>
        </authorList>
    </citation>
    <scope>NUCLEOTIDE SEQUENCE [LARGE SCALE GENOMIC DNA]</scope>
    <source>
        <strain evidence="7 8">KOR34</strain>
    </source>
</reference>